<evidence type="ECO:0000256" key="1">
    <source>
        <dbReference type="ARBA" id="ARBA00023125"/>
    </source>
</evidence>
<sequence>MAPQSLMAQIALSDETVDGRRARRERGRIAVSDAVIDLVVEGNADPTAEQVAKRAGVSVASLFRYFETLKELRRETLRRYFKRYDHLFQLPDISESTLEDRSQVFVNCRAKLYETTEPMCRQARRRAPDFPDLDEELHSVRARQADQIRQCFAYELEALSPSARDDLVATISTLTSFESWDQIMHDHNRTPRQVRRTWVTALHRLLQPLESSNTGTATEMVQQ</sequence>
<reference evidence="3" key="1">
    <citation type="submission" date="2018-05" db="EMBL/GenBank/DDBJ databases">
        <authorList>
            <person name="Lanie J.A."/>
            <person name="Ng W.-L."/>
            <person name="Kazmierczak K.M."/>
            <person name="Andrzejewski T.M."/>
            <person name="Davidsen T.M."/>
            <person name="Wayne K.J."/>
            <person name="Tettelin H."/>
            <person name="Glass J.I."/>
            <person name="Rusch D."/>
            <person name="Podicherti R."/>
            <person name="Tsui H.-C.T."/>
            <person name="Winkler M.E."/>
        </authorList>
    </citation>
    <scope>NUCLEOTIDE SEQUENCE</scope>
</reference>
<dbReference type="GO" id="GO:0003677">
    <property type="term" value="F:DNA binding"/>
    <property type="evidence" value="ECO:0007669"/>
    <property type="project" value="UniProtKB-KW"/>
</dbReference>
<evidence type="ECO:0000259" key="2">
    <source>
        <dbReference type="PROSITE" id="PS50977"/>
    </source>
</evidence>
<organism evidence="3">
    <name type="scientific">marine metagenome</name>
    <dbReference type="NCBI Taxonomy" id="408172"/>
    <lineage>
        <taxon>unclassified sequences</taxon>
        <taxon>metagenomes</taxon>
        <taxon>ecological metagenomes</taxon>
    </lineage>
</organism>
<keyword evidence="1" id="KW-0238">DNA-binding</keyword>
<dbReference type="PROSITE" id="PS50977">
    <property type="entry name" value="HTH_TETR_2"/>
    <property type="match status" value="1"/>
</dbReference>
<dbReference type="SUPFAM" id="SSF46689">
    <property type="entry name" value="Homeodomain-like"/>
    <property type="match status" value="1"/>
</dbReference>
<dbReference type="Gene3D" id="1.10.357.10">
    <property type="entry name" value="Tetracycline Repressor, domain 2"/>
    <property type="match status" value="1"/>
</dbReference>
<dbReference type="InterPro" id="IPR001647">
    <property type="entry name" value="HTH_TetR"/>
</dbReference>
<proteinExistence type="predicted"/>
<dbReference type="InterPro" id="IPR009057">
    <property type="entry name" value="Homeodomain-like_sf"/>
</dbReference>
<accession>A0A382E639</accession>
<protein>
    <recommendedName>
        <fullName evidence="2">HTH tetR-type domain-containing protein</fullName>
    </recommendedName>
</protein>
<name>A0A382E639_9ZZZZ</name>
<dbReference type="EMBL" id="UINC01042748">
    <property type="protein sequence ID" value="SVB45792.1"/>
    <property type="molecule type" value="Genomic_DNA"/>
</dbReference>
<evidence type="ECO:0000313" key="3">
    <source>
        <dbReference type="EMBL" id="SVB45792.1"/>
    </source>
</evidence>
<dbReference type="AlphaFoldDB" id="A0A382E639"/>
<feature type="domain" description="HTH tetR-type" evidence="2">
    <location>
        <begin position="25"/>
        <end position="84"/>
    </location>
</feature>
<gene>
    <name evidence="3" type="ORF">METZ01_LOCUS198646</name>
</gene>